<dbReference type="AlphaFoldDB" id="A0A411YDD9"/>
<dbReference type="KEGG" id="erz:ER308_06555"/>
<feature type="region of interest" description="Disordered" evidence="1">
    <location>
        <begin position="92"/>
        <end position="149"/>
    </location>
</feature>
<sequence length="149" mass="16608">MPGPLVLVVQRLLRSRPFRMFLLQAGPVAAHQAMQLANEGRWRRLAVLHADSVVAGRVSREVIEGDIHWVVWRGDDPVEAYPPVEVPLDLALADRDRTRPRSPEDLPARRLRRAGAERSRAAGRAVGRLRPQGRRGGGANGRSTPPRER</sequence>
<dbReference type="RefSeq" id="WP_131154231.1">
    <property type="nucleotide sequence ID" value="NZ_CP036402.1"/>
</dbReference>
<name>A0A411YDD9_9ACTN</name>
<dbReference type="EMBL" id="CP036402">
    <property type="protein sequence ID" value="QBI19234.1"/>
    <property type="molecule type" value="Genomic_DNA"/>
</dbReference>
<evidence type="ECO:0000256" key="1">
    <source>
        <dbReference type="SAM" id="MobiDB-lite"/>
    </source>
</evidence>
<evidence type="ECO:0000313" key="2">
    <source>
        <dbReference type="EMBL" id="QBI19234.1"/>
    </source>
</evidence>
<dbReference type="Proteomes" id="UP000291469">
    <property type="component" value="Chromosome"/>
</dbReference>
<reference evidence="2 3" key="1">
    <citation type="submission" date="2019-01" db="EMBL/GenBank/DDBJ databases">
        <title>Egibacter rhizosphaerae EGI 80759T.</title>
        <authorList>
            <person name="Chen D.-D."/>
            <person name="Tian Y."/>
            <person name="Jiao J.-Y."/>
            <person name="Zhang X.-T."/>
            <person name="Zhang Y.-G."/>
            <person name="Zhang Y."/>
            <person name="Xiao M."/>
            <person name="Shu W.-S."/>
            <person name="Li W.-J."/>
        </authorList>
    </citation>
    <scope>NUCLEOTIDE SEQUENCE [LARGE SCALE GENOMIC DNA]</scope>
    <source>
        <strain evidence="2 3">EGI 80759</strain>
    </source>
</reference>
<dbReference type="OrthoDB" id="3829299at2"/>
<evidence type="ECO:0000313" key="3">
    <source>
        <dbReference type="Proteomes" id="UP000291469"/>
    </source>
</evidence>
<organism evidence="2 3">
    <name type="scientific">Egibacter rhizosphaerae</name>
    <dbReference type="NCBI Taxonomy" id="1670831"/>
    <lineage>
        <taxon>Bacteria</taxon>
        <taxon>Bacillati</taxon>
        <taxon>Actinomycetota</taxon>
        <taxon>Nitriliruptoria</taxon>
        <taxon>Egibacterales</taxon>
        <taxon>Egibacteraceae</taxon>
        <taxon>Egibacter</taxon>
    </lineage>
</organism>
<gene>
    <name evidence="2" type="ORF">ER308_06555</name>
</gene>
<proteinExistence type="predicted"/>
<feature type="compositionally biased region" description="Basic and acidic residues" evidence="1">
    <location>
        <begin position="92"/>
        <end position="120"/>
    </location>
</feature>
<protein>
    <submittedName>
        <fullName evidence="2">Uncharacterized protein</fullName>
    </submittedName>
</protein>
<keyword evidence="3" id="KW-1185">Reference proteome</keyword>
<accession>A0A411YDD9</accession>